<dbReference type="Proteomes" id="UP000248882">
    <property type="component" value="Unassembled WGS sequence"/>
</dbReference>
<dbReference type="RefSeq" id="WP_111318590.1">
    <property type="nucleotide sequence ID" value="NZ_QKZT01000007.1"/>
</dbReference>
<evidence type="ECO:0000313" key="2">
    <source>
        <dbReference type="Proteomes" id="UP000248882"/>
    </source>
</evidence>
<keyword evidence="2" id="KW-1185">Reference proteome</keyword>
<evidence type="ECO:0000313" key="1">
    <source>
        <dbReference type="EMBL" id="PZX52555.1"/>
    </source>
</evidence>
<dbReference type="EMBL" id="QKZT01000007">
    <property type="protein sequence ID" value="PZX52555.1"/>
    <property type="molecule type" value="Genomic_DNA"/>
</dbReference>
<name>A0A2W7RP68_9BACT</name>
<protein>
    <submittedName>
        <fullName evidence="1">Uncharacterized protein DUF4249</fullName>
    </submittedName>
</protein>
<organism evidence="1 2">
    <name type="scientific">Algoriphagus chordae</name>
    <dbReference type="NCBI Taxonomy" id="237019"/>
    <lineage>
        <taxon>Bacteria</taxon>
        <taxon>Pseudomonadati</taxon>
        <taxon>Bacteroidota</taxon>
        <taxon>Cytophagia</taxon>
        <taxon>Cytophagales</taxon>
        <taxon>Cyclobacteriaceae</taxon>
        <taxon>Algoriphagus</taxon>
    </lineage>
</organism>
<dbReference type="AlphaFoldDB" id="A0A2W7RP68"/>
<accession>A0A2W7RP68</accession>
<comment type="caution">
    <text evidence="1">The sequence shown here is derived from an EMBL/GenBank/DDBJ whole genome shotgun (WGS) entry which is preliminary data.</text>
</comment>
<reference evidence="1 2" key="1">
    <citation type="submission" date="2018-06" db="EMBL/GenBank/DDBJ databases">
        <title>Genomic Encyclopedia of Archaeal and Bacterial Type Strains, Phase II (KMG-II): from individual species to whole genera.</title>
        <authorList>
            <person name="Goeker M."/>
        </authorList>
    </citation>
    <scope>NUCLEOTIDE SEQUENCE [LARGE SCALE GENOMIC DNA]</scope>
    <source>
        <strain evidence="1 2">DSM 19830</strain>
    </source>
</reference>
<dbReference type="InterPro" id="IPR025345">
    <property type="entry name" value="DUF4249"/>
</dbReference>
<dbReference type="Pfam" id="PF14054">
    <property type="entry name" value="DUF4249"/>
    <property type="match status" value="1"/>
</dbReference>
<proteinExistence type="predicted"/>
<sequence length="350" mass="38798">MYKRLIYLLLLVQVSCIDPYEVTVAEGPQILTIEGTITSAAGPHTVRLTRGATYGSVFEGLIRPVTGATVIVRDELGNVTYLSENLENRGDYQSPASFSAIVGRSYTLQIQLTDGKVYSSFPEKVNNVPPIRNLTYQSERIPVEGEINDASGVSFIVDIDDPAEENNFYFWRNSPATYVLETRPDLYVDRETMSPAPKDCCAVCYKSETTGNSSFFIANDDNFNGLSTRIKAGFILDDGLRFVNTYRVDLRQLSISAEAYRFLRLVKQQTEISGSVFDPPPANIRGNMISLDNPDEVVLGYFIAAGETSQRVYINGAELDFRQNVGIIADDCRQVEGSVFDPPVDWDPGA</sequence>
<gene>
    <name evidence="1" type="ORF">LV85_01857</name>
</gene>
<dbReference type="OrthoDB" id="922982at2"/>